<evidence type="ECO:0000313" key="2">
    <source>
        <dbReference type="EMBL" id="SFW51888.1"/>
    </source>
</evidence>
<dbReference type="RefSeq" id="WP_072317307.1">
    <property type="nucleotide sequence ID" value="NZ_FPJE01000010.1"/>
</dbReference>
<organism evidence="2 3">
    <name type="scientific">Sinomicrobium oceani</name>
    <dbReference type="NCBI Taxonomy" id="1150368"/>
    <lineage>
        <taxon>Bacteria</taxon>
        <taxon>Pseudomonadati</taxon>
        <taxon>Bacteroidota</taxon>
        <taxon>Flavobacteriia</taxon>
        <taxon>Flavobacteriales</taxon>
        <taxon>Flavobacteriaceae</taxon>
        <taxon>Sinomicrobium</taxon>
    </lineage>
</organism>
<sequence>MKKYNFYPLLFLLLILCSCSNDDDTEIFDLPADERMNTLLLEYRNTLAASQDGWKTTFYPDTTYTGGWSFVMKFDEHYGVEMIGDVVKNPEVEEGTYALLGSQGPVLSFKSYLPITELSNPSASHPQARYGSNEFVIVEERDNGDLVMKSKRNDSRFVLKKAGEEDWKNIGLHSETENNFIGSPLNSVYRFFTIGNQTDSIVYEMVYDEYFRQMTLTNADDAVVQSKDKGVAFTKDSVYVEPPIMYDGVAIAALFYDKDQSLFIGRNGDVTAKLYYSPVPYNLGNDIADINLTKNMFSYRDDTLEDTPYTSPGFVHLYDEVNDLMLGGRILWRIEVHFMTETEGRVRYRYSSGDTNYSAYHYFRYQAEDNRMVLTETGDGWSTTNQGVINALSNLDDIFFSSKGFYIKKLSERYTYTNVVYTFTSAEDPSVRFPTYSALTTF</sequence>
<protein>
    <recommendedName>
        <fullName evidence="4">DUF4302 domain-containing protein</fullName>
    </recommendedName>
</protein>
<name>A0A1K1PW56_9FLAO</name>
<evidence type="ECO:0000256" key="1">
    <source>
        <dbReference type="SAM" id="SignalP"/>
    </source>
</evidence>
<keyword evidence="3" id="KW-1185">Reference proteome</keyword>
<keyword evidence="1" id="KW-0732">Signal</keyword>
<evidence type="ECO:0008006" key="4">
    <source>
        <dbReference type="Google" id="ProtNLM"/>
    </source>
</evidence>
<feature type="signal peptide" evidence="1">
    <location>
        <begin position="1"/>
        <end position="23"/>
    </location>
</feature>
<feature type="chain" id="PRO_5012453439" description="DUF4302 domain-containing protein" evidence="1">
    <location>
        <begin position="24"/>
        <end position="442"/>
    </location>
</feature>
<dbReference type="AlphaFoldDB" id="A0A1K1PW56"/>
<gene>
    <name evidence="2" type="ORF">SAMN02927921_02086</name>
</gene>
<dbReference type="Pfam" id="PF14135">
    <property type="entry name" value="DUF4302"/>
    <property type="match status" value="1"/>
</dbReference>
<evidence type="ECO:0000313" key="3">
    <source>
        <dbReference type="Proteomes" id="UP000182248"/>
    </source>
</evidence>
<dbReference type="PROSITE" id="PS51257">
    <property type="entry name" value="PROKAR_LIPOPROTEIN"/>
    <property type="match status" value="1"/>
</dbReference>
<reference evidence="2 3" key="1">
    <citation type="submission" date="2016-11" db="EMBL/GenBank/DDBJ databases">
        <authorList>
            <person name="Jaros S."/>
            <person name="Januszkiewicz K."/>
            <person name="Wedrychowicz H."/>
        </authorList>
    </citation>
    <scope>NUCLEOTIDE SEQUENCE [LARGE SCALE GENOMIC DNA]</scope>
    <source>
        <strain evidence="2 3">CGMCC 1.12145</strain>
    </source>
</reference>
<proteinExistence type="predicted"/>
<dbReference type="EMBL" id="FPJE01000010">
    <property type="protein sequence ID" value="SFW51888.1"/>
    <property type="molecule type" value="Genomic_DNA"/>
</dbReference>
<dbReference type="OrthoDB" id="1150854at2"/>
<dbReference type="Proteomes" id="UP000182248">
    <property type="component" value="Unassembled WGS sequence"/>
</dbReference>
<accession>A0A1K1PW56</accession>
<dbReference type="InterPro" id="IPR025396">
    <property type="entry name" value="DUF4302"/>
</dbReference>
<dbReference type="STRING" id="1150368.SAMN02927921_02086"/>